<dbReference type="Gene3D" id="1.10.1660.10">
    <property type="match status" value="1"/>
</dbReference>
<dbReference type="Pfam" id="PF13411">
    <property type="entry name" value="MerR_1"/>
    <property type="match status" value="1"/>
</dbReference>
<evidence type="ECO:0000256" key="1">
    <source>
        <dbReference type="ARBA" id="ARBA00023015"/>
    </source>
</evidence>
<sequence length="150" mass="15882">MQAMTIGRLARCAALAPETLRHYERLGLLQPSSRSEANYRLYDASAVERLNFIRRALALGFSLPDIAELLALHGDADMAAAKAVAQRRIAQIDARVADLLKLKAGLQTLADSCPGHGPAAACPILKALAAGPDTAASARSAPQRDAQEAR</sequence>
<keyword evidence="3" id="KW-0804">Transcription</keyword>
<dbReference type="InterPro" id="IPR047057">
    <property type="entry name" value="MerR_fam"/>
</dbReference>
<accession>A0A1J5QXK5</accession>
<dbReference type="GO" id="GO:0003677">
    <property type="term" value="F:DNA binding"/>
    <property type="evidence" value="ECO:0007669"/>
    <property type="project" value="UniProtKB-KW"/>
</dbReference>
<dbReference type="GO" id="GO:0003700">
    <property type="term" value="F:DNA-binding transcription factor activity"/>
    <property type="evidence" value="ECO:0007669"/>
    <property type="project" value="InterPro"/>
</dbReference>
<dbReference type="SMART" id="SM00422">
    <property type="entry name" value="HTH_MERR"/>
    <property type="match status" value="1"/>
</dbReference>
<keyword evidence="2" id="KW-0238">DNA-binding</keyword>
<feature type="domain" description="HTH merR-type" evidence="4">
    <location>
        <begin position="3"/>
        <end position="72"/>
    </location>
</feature>
<dbReference type="AlphaFoldDB" id="A0A1J5QXK5"/>
<dbReference type="InterPro" id="IPR000551">
    <property type="entry name" value="MerR-type_HTH_dom"/>
</dbReference>
<dbReference type="PRINTS" id="PR00040">
    <property type="entry name" value="HTHMERR"/>
</dbReference>
<evidence type="ECO:0000313" key="5">
    <source>
        <dbReference type="EMBL" id="OIQ82187.1"/>
    </source>
</evidence>
<dbReference type="PROSITE" id="PS50937">
    <property type="entry name" value="HTH_MERR_2"/>
    <property type="match status" value="1"/>
</dbReference>
<dbReference type="CDD" id="cd04770">
    <property type="entry name" value="HTH_HMRTR"/>
    <property type="match status" value="1"/>
</dbReference>
<reference evidence="5" key="1">
    <citation type="submission" date="2016-10" db="EMBL/GenBank/DDBJ databases">
        <title>Sequence of Gallionella enrichment culture.</title>
        <authorList>
            <person name="Poehlein A."/>
            <person name="Muehling M."/>
            <person name="Daniel R."/>
        </authorList>
    </citation>
    <scope>NUCLEOTIDE SEQUENCE</scope>
</reference>
<evidence type="ECO:0000256" key="2">
    <source>
        <dbReference type="ARBA" id="ARBA00023125"/>
    </source>
</evidence>
<dbReference type="PANTHER" id="PTHR30204">
    <property type="entry name" value="REDOX-CYCLING DRUG-SENSING TRANSCRIPTIONAL ACTIVATOR SOXR"/>
    <property type="match status" value="1"/>
</dbReference>
<dbReference type="PANTHER" id="PTHR30204:SF94">
    <property type="entry name" value="HEAVY METAL-DEPENDENT TRANSCRIPTIONAL REGULATOR HI_0293-RELATED"/>
    <property type="match status" value="1"/>
</dbReference>
<organism evidence="5">
    <name type="scientific">mine drainage metagenome</name>
    <dbReference type="NCBI Taxonomy" id="410659"/>
    <lineage>
        <taxon>unclassified sequences</taxon>
        <taxon>metagenomes</taxon>
        <taxon>ecological metagenomes</taxon>
    </lineage>
</organism>
<evidence type="ECO:0000259" key="4">
    <source>
        <dbReference type="PROSITE" id="PS50937"/>
    </source>
</evidence>
<gene>
    <name evidence="5" type="primary">zntR_5</name>
    <name evidence="5" type="ORF">GALL_360230</name>
</gene>
<keyword evidence="1" id="KW-0805">Transcription regulation</keyword>
<protein>
    <submittedName>
        <fullName evidence="5">HTH-type transcriptional regulator ZntR</fullName>
    </submittedName>
</protein>
<comment type="caution">
    <text evidence="5">The sequence shown here is derived from an EMBL/GenBank/DDBJ whole genome shotgun (WGS) entry which is preliminary data.</text>
</comment>
<name>A0A1J5QXK5_9ZZZZ</name>
<dbReference type="InterPro" id="IPR009061">
    <property type="entry name" value="DNA-bd_dom_put_sf"/>
</dbReference>
<dbReference type="EMBL" id="MLJW01000832">
    <property type="protein sequence ID" value="OIQ82187.1"/>
    <property type="molecule type" value="Genomic_DNA"/>
</dbReference>
<evidence type="ECO:0000256" key="3">
    <source>
        <dbReference type="ARBA" id="ARBA00023163"/>
    </source>
</evidence>
<proteinExistence type="predicted"/>
<dbReference type="SUPFAM" id="SSF46955">
    <property type="entry name" value="Putative DNA-binding domain"/>
    <property type="match status" value="1"/>
</dbReference>